<keyword evidence="9 11" id="KW-0472">Membrane</keyword>
<dbReference type="SUPFAM" id="SSF56935">
    <property type="entry name" value="Porins"/>
    <property type="match status" value="1"/>
</dbReference>
<dbReference type="InterPro" id="IPR012910">
    <property type="entry name" value="Plug_dom"/>
</dbReference>
<reference evidence="16" key="1">
    <citation type="submission" date="2023-06" db="EMBL/GenBank/DDBJ databases">
        <title>Cytophagales bacterium Strain LB-30, isolated from soil.</title>
        <authorList>
            <person name="Liu B."/>
        </authorList>
    </citation>
    <scope>NUCLEOTIDE SEQUENCE</scope>
    <source>
        <strain evidence="16">LB-30</strain>
    </source>
</reference>
<evidence type="ECO:0000259" key="15">
    <source>
        <dbReference type="Pfam" id="PF07715"/>
    </source>
</evidence>
<protein>
    <submittedName>
        <fullName evidence="16">TonB-dependent receptor</fullName>
    </submittedName>
</protein>
<dbReference type="PROSITE" id="PS52016">
    <property type="entry name" value="TONB_DEPENDENT_REC_3"/>
    <property type="match status" value="1"/>
</dbReference>
<keyword evidence="5 11" id="KW-0812">Transmembrane</keyword>
<feature type="domain" description="TonB-dependent receptor plug" evidence="15">
    <location>
        <begin position="115"/>
        <end position="221"/>
    </location>
</feature>
<evidence type="ECO:0000256" key="11">
    <source>
        <dbReference type="PROSITE-ProRule" id="PRU01360"/>
    </source>
</evidence>
<dbReference type="RefSeq" id="WP_320003547.1">
    <property type="nucleotide sequence ID" value="NZ_JAUHJS010000002.1"/>
</dbReference>
<dbReference type="EMBL" id="JAUHJS010000002">
    <property type="protein sequence ID" value="MDN4165023.1"/>
    <property type="molecule type" value="Genomic_DNA"/>
</dbReference>
<keyword evidence="13" id="KW-0732">Signal</keyword>
<evidence type="ECO:0000256" key="3">
    <source>
        <dbReference type="ARBA" id="ARBA00022452"/>
    </source>
</evidence>
<evidence type="ECO:0000259" key="14">
    <source>
        <dbReference type="Pfam" id="PF00593"/>
    </source>
</evidence>
<evidence type="ECO:0000256" key="6">
    <source>
        <dbReference type="ARBA" id="ARBA00023004"/>
    </source>
</evidence>
<evidence type="ECO:0000256" key="7">
    <source>
        <dbReference type="ARBA" id="ARBA00023065"/>
    </source>
</evidence>
<evidence type="ECO:0000256" key="4">
    <source>
        <dbReference type="ARBA" id="ARBA00022496"/>
    </source>
</evidence>
<dbReference type="Gene3D" id="2.40.170.20">
    <property type="entry name" value="TonB-dependent receptor, beta-barrel domain"/>
    <property type="match status" value="1"/>
</dbReference>
<dbReference type="InterPro" id="IPR037066">
    <property type="entry name" value="Plug_dom_sf"/>
</dbReference>
<keyword evidence="17" id="KW-1185">Reference proteome</keyword>
<keyword evidence="8 12" id="KW-0798">TonB box</keyword>
<dbReference type="Proteomes" id="UP001168552">
    <property type="component" value="Unassembled WGS sequence"/>
</dbReference>
<dbReference type="Pfam" id="PF13715">
    <property type="entry name" value="CarbopepD_reg_2"/>
    <property type="match status" value="1"/>
</dbReference>
<keyword evidence="2 11" id="KW-0813">Transport</keyword>
<feature type="signal peptide" evidence="13">
    <location>
        <begin position="1"/>
        <end position="22"/>
    </location>
</feature>
<evidence type="ECO:0000313" key="16">
    <source>
        <dbReference type="EMBL" id="MDN4165023.1"/>
    </source>
</evidence>
<sequence>MQTFIKSNVWALLCLCSQLSIAQTLVQGRVLDAQSKEPLVGASIMAYPSPEGATTDFNGDFTLASERVDSLRVSYIGYQSQWILPNQSATIYLAVENTQLNQIIVTASRDKQERKEAPMAISSLGATVLAESKATSLDQIINKAPGVMMVDLGNEQHSMSMRQPLSLGSLFLYMEDGLPIRTIGVFNHNALIETNMVSVRSIELVKGPSSSIYGSEAIGGAINFISHSPTWEPQAFAQVQANNLGYKRSDFRISNRWNKFGVVASGYLANRQKGPRAHTDFSKAAFTLRGDTYLGANTQWINSLNYIDYTTDMTGALDSAGFFGKEYSSLHTFTNRTVRALRYRSTLEHFWNSQSTTSLTFFYRDNVVGQNPAYRVKDDYKPWNGSGNPLLAHGEVNANTFKSYGGLVQHQQSFHWWNARLISGASVDISPNDYTAHYIRINKNEQGQYISFDKTDSLLANYQVGILNYAIYNQLEISPIPNMKVVAGVRYDAINYRYDNHLSPSAFSGAPDNTDRFRQITPRVGLTYDFGKGIGAYANWSKGFAPPQITDLYRGVKVPELKAAFYTNMELGGWMPLPKNKGYVEVSAYQLLGFNEIIDVKQDDGSTEKKNAGSTAHKGLEYNLVYKPLPDWQVRVGGAYAQHRFVDFVEKGSDFSDKEMPAAPKHIYNVEVNYKPRFIKGFRLSMEVQHMGSYYLDQANTEQYDGFNLLHVGAGYHYKGFELWTSIRNLGNVNYATVVNKSAWGKSYNLGDPRTFNVGLSYQLVNASKL</sequence>
<name>A0ABT8F3R8_9BACT</name>
<evidence type="ECO:0000313" key="17">
    <source>
        <dbReference type="Proteomes" id="UP001168552"/>
    </source>
</evidence>
<evidence type="ECO:0000256" key="2">
    <source>
        <dbReference type="ARBA" id="ARBA00022448"/>
    </source>
</evidence>
<keyword evidence="3 11" id="KW-1134">Transmembrane beta strand</keyword>
<evidence type="ECO:0000256" key="1">
    <source>
        <dbReference type="ARBA" id="ARBA00004571"/>
    </source>
</evidence>
<evidence type="ECO:0000256" key="9">
    <source>
        <dbReference type="ARBA" id="ARBA00023136"/>
    </source>
</evidence>
<comment type="subcellular location">
    <subcellularLocation>
        <location evidence="1 11">Cell outer membrane</location>
        <topology evidence="1 11">Multi-pass membrane protein</topology>
    </subcellularLocation>
</comment>
<evidence type="ECO:0000256" key="5">
    <source>
        <dbReference type="ARBA" id="ARBA00022692"/>
    </source>
</evidence>
<keyword evidence="10 11" id="KW-0998">Cell outer membrane</keyword>
<dbReference type="SUPFAM" id="SSF49464">
    <property type="entry name" value="Carboxypeptidase regulatory domain-like"/>
    <property type="match status" value="1"/>
</dbReference>
<evidence type="ECO:0000256" key="13">
    <source>
        <dbReference type="SAM" id="SignalP"/>
    </source>
</evidence>
<accession>A0ABT8F3R8</accession>
<dbReference type="Gene3D" id="2.60.40.1120">
    <property type="entry name" value="Carboxypeptidase-like, regulatory domain"/>
    <property type="match status" value="1"/>
</dbReference>
<comment type="similarity">
    <text evidence="11 12">Belongs to the TonB-dependent receptor family.</text>
</comment>
<dbReference type="Pfam" id="PF00593">
    <property type="entry name" value="TonB_dep_Rec_b-barrel"/>
    <property type="match status" value="1"/>
</dbReference>
<evidence type="ECO:0000256" key="8">
    <source>
        <dbReference type="ARBA" id="ARBA00023077"/>
    </source>
</evidence>
<feature type="domain" description="TonB-dependent receptor-like beta-barrel" evidence="14">
    <location>
        <begin position="289"/>
        <end position="730"/>
    </location>
</feature>
<evidence type="ECO:0000256" key="12">
    <source>
        <dbReference type="RuleBase" id="RU003357"/>
    </source>
</evidence>
<keyword evidence="7" id="KW-0406">Ion transport</keyword>
<organism evidence="16 17">
    <name type="scientific">Shiella aurantiaca</name>
    <dbReference type="NCBI Taxonomy" id="3058365"/>
    <lineage>
        <taxon>Bacteria</taxon>
        <taxon>Pseudomonadati</taxon>
        <taxon>Bacteroidota</taxon>
        <taxon>Cytophagia</taxon>
        <taxon>Cytophagales</taxon>
        <taxon>Shiellaceae</taxon>
        <taxon>Shiella</taxon>
    </lineage>
</organism>
<keyword evidence="4" id="KW-0410">Iron transport</keyword>
<feature type="chain" id="PRO_5047217508" evidence="13">
    <location>
        <begin position="23"/>
        <end position="770"/>
    </location>
</feature>
<dbReference type="InterPro" id="IPR000531">
    <property type="entry name" value="Beta-barrel_TonB"/>
</dbReference>
<gene>
    <name evidence="16" type="ORF">QWY31_05885</name>
</gene>
<dbReference type="InterPro" id="IPR008969">
    <property type="entry name" value="CarboxyPept-like_regulatory"/>
</dbReference>
<dbReference type="PANTHER" id="PTHR32552:SF81">
    <property type="entry name" value="TONB-DEPENDENT OUTER MEMBRANE RECEPTOR"/>
    <property type="match status" value="1"/>
</dbReference>
<comment type="caution">
    <text evidence="16">The sequence shown here is derived from an EMBL/GenBank/DDBJ whole genome shotgun (WGS) entry which is preliminary data.</text>
</comment>
<dbReference type="Gene3D" id="2.170.130.10">
    <property type="entry name" value="TonB-dependent receptor, plug domain"/>
    <property type="match status" value="1"/>
</dbReference>
<keyword evidence="6" id="KW-0408">Iron</keyword>
<dbReference type="PANTHER" id="PTHR32552">
    <property type="entry name" value="FERRICHROME IRON RECEPTOR-RELATED"/>
    <property type="match status" value="1"/>
</dbReference>
<keyword evidence="16" id="KW-0675">Receptor</keyword>
<dbReference type="InterPro" id="IPR039426">
    <property type="entry name" value="TonB-dep_rcpt-like"/>
</dbReference>
<dbReference type="InterPro" id="IPR036942">
    <property type="entry name" value="Beta-barrel_TonB_sf"/>
</dbReference>
<proteinExistence type="inferred from homology"/>
<evidence type="ECO:0000256" key="10">
    <source>
        <dbReference type="ARBA" id="ARBA00023237"/>
    </source>
</evidence>
<dbReference type="Pfam" id="PF07715">
    <property type="entry name" value="Plug"/>
    <property type="match status" value="1"/>
</dbReference>